<evidence type="ECO:0000313" key="2">
    <source>
        <dbReference type="Proteomes" id="UP000064249"/>
    </source>
</evidence>
<evidence type="ECO:0000313" key="1">
    <source>
        <dbReference type="EMBL" id="KUK45629.1"/>
    </source>
</evidence>
<gene>
    <name evidence="1" type="ORF">XD73_1494</name>
</gene>
<reference evidence="1 2" key="1">
    <citation type="journal article" date="2015" name="MBio">
        <title>Genome-Resolved Metagenomic Analysis Reveals Roles for Candidate Phyla and Other Microbial Community Members in Biogeochemical Transformations in Oil Reservoirs.</title>
        <authorList>
            <person name="Hu P."/>
            <person name="Tom L."/>
            <person name="Singh A."/>
            <person name="Thomas B.C."/>
            <person name="Baker B.J."/>
            <person name="Piceno Y.M."/>
            <person name="Andersen G.L."/>
            <person name="Banfield J.F."/>
        </authorList>
    </citation>
    <scope>NUCLEOTIDE SEQUENCE [LARGE SCALE GENOMIC DNA]</scope>
    <source>
        <strain evidence="1">46_16</strain>
    </source>
</reference>
<dbReference type="EMBL" id="LGFU01000211">
    <property type="protein sequence ID" value="KUK45629.1"/>
    <property type="molecule type" value="Genomic_DNA"/>
</dbReference>
<protein>
    <submittedName>
        <fullName evidence="1">Uncharacterized protein</fullName>
    </submittedName>
</protein>
<sequence length="92" mass="10214">PAQQIALVSSGGVETIEPFLKIYRSKYRPDSVIAARYGGMGETKELPSLLADRNMINDLPTAYVCLGHTCQQPTNNVNQFNKQLDNKNQSFP</sequence>
<comment type="caution">
    <text evidence="1">The sequence shown here is derived from an EMBL/GenBank/DDBJ whole genome shotgun (WGS) entry which is preliminary data.</text>
</comment>
<accession>A0A101FWJ5</accession>
<proteinExistence type="predicted"/>
<feature type="non-terminal residue" evidence="1">
    <location>
        <position position="1"/>
    </location>
</feature>
<dbReference type="Proteomes" id="UP000064249">
    <property type="component" value="Unassembled WGS sequence"/>
</dbReference>
<name>A0A101FWJ5_9CHLR</name>
<organism evidence="1 2">
    <name type="scientific">Anaerolinea thermophila</name>
    <dbReference type="NCBI Taxonomy" id="167964"/>
    <lineage>
        <taxon>Bacteria</taxon>
        <taxon>Bacillati</taxon>
        <taxon>Chloroflexota</taxon>
        <taxon>Anaerolineae</taxon>
        <taxon>Anaerolineales</taxon>
        <taxon>Anaerolineaceae</taxon>
        <taxon>Anaerolinea</taxon>
    </lineage>
</organism>
<dbReference type="AlphaFoldDB" id="A0A101FWJ5"/>